<evidence type="ECO:0000313" key="1">
    <source>
        <dbReference type="EMBL" id="KAF2854873.1"/>
    </source>
</evidence>
<sequence>MADRTRQDEQFVIPLIQSLAKKKLVWIWHCCQCPQTNIPYSSPGCPGCGYGRCAYCKTTRIQVRQAFMPNGITMENGLYADPSEHLSHPLTITTGHPPPGPLNDAQSQSPRFHRKAKPRVHHAVNVQPAGHGCVD</sequence>
<proteinExistence type="predicted"/>
<dbReference type="Proteomes" id="UP000799423">
    <property type="component" value="Unassembled WGS sequence"/>
</dbReference>
<dbReference type="AlphaFoldDB" id="A0A6A7BHL5"/>
<reference evidence="1" key="1">
    <citation type="submission" date="2020-01" db="EMBL/GenBank/DDBJ databases">
        <authorList>
            <consortium name="DOE Joint Genome Institute"/>
            <person name="Haridas S."/>
            <person name="Albert R."/>
            <person name="Binder M."/>
            <person name="Bloem J."/>
            <person name="Labutti K."/>
            <person name="Salamov A."/>
            <person name="Andreopoulos B."/>
            <person name="Baker S.E."/>
            <person name="Barry K."/>
            <person name="Bills G."/>
            <person name="Bluhm B.H."/>
            <person name="Cannon C."/>
            <person name="Castanera R."/>
            <person name="Culley D.E."/>
            <person name="Daum C."/>
            <person name="Ezra D."/>
            <person name="Gonzalez J.B."/>
            <person name="Henrissat B."/>
            <person name="Kuo A."/>
            <person name="Liang C."/>
            <person name="Lipzen A."/>
            <person name="Lutzoni F."/>
            <person name="Magnuson J."/>
            <person name="Mondo S."/>
            <person name="Nolan M."/>
            <person name="Ohm R."/>
            <person name="Pangilinan J."/>
            <person name="Park H.-J."/>
            <person name="Ramirez L."/>
            <person name="Alfaro M."/>
            <person name="Sun H."/>
            <person name="Tritt A."/>
            <person name="Yoshinaga Y."/>
            <person name="Zwiers L.-H."/>
            <person name="Turgeon B.G."/>
            <person name="Goodwin S.B."/>
            <person name="Spatafora J.W."/>
            <person name="Crous P.W."/>
            <person name="Grigoriev I.V."/>
        </authorList>
    </citation>
    <scope>NUCLEOTIDE SEQUENCE</scope>
    <source>
        <strain evidence="1">IPT5</strain>
    </source>
</reference>
<accession>A0A6A7BHL5</accession>
<keyword evidence="2" id="KW-1185">Reference proteome</keyword>
<gene>
    <name evidence="1" type="ORF">T440DRAFT_465003</name>
</gene>
<dbReference type="EMBL" id="MU006292">
    <property type="protein sequence ID" value="KAF2854873.1"/>
    <property type="molecule type" value="Genomic_DNA"/>
</dbReference>
<dbReference type="OrthoDB" id="3799443at2759"/>
<protein>
    <submittedName>
        <fullName evidence="1">Uncharacterized protein</fullName>
    </submittedName>
</protein>
<evidence type="ECO:0000313" key="2">
    <source>
        <dbReference type="Proteomes" id="UP000799423"/>
    </source>
</evidence>
<organism evidence="1 2">
    <name type="scientific">Plenodomus tracheiphilus IPT5</name>
    <dbReference type="NCBI Taxonomy" id="1408161"/>
    <lineage>
        <taxon>Eukaryota</taxon>
        <taxon>Fungi</taxon>
        <taxon>Dikarya</taxon>
        <taxon>Ascomycota</taxon>
        <taxon>Pezizomycotina</taxon>
        <taxon>Dothideomycetes</taxon>
        <taxon>Pleosporomycetidae</taxon>
        <taxon>Pleosporales</taxon>
        <taxon>Pleosporineae</taxon>
        <taxon>Leptosphaeriaceae</taxon>
        <taxon>Plenodomus</taxon>
    </lineage>
</organism>
<name>A0A6A7BHL5_9PLEO</name>